<keyword evidence="17" id="KW-0539">Nucleus</keyword>
<reference evidence="26" key="1">
    <citation type="submission" date="2015-02" db="EMBL/GenBank/DDBJ databases">
        <title>Genome sequencing for Strongylocentrotus purpuratus.</title>
        <authorList>
            <person name="Murali S."/>
            <person name="Liu Y."/>
            <person name="Vee V."/>
            <person name="English A."/>
            <person name="Wang M."/>
            <person name="Skinner E."/>
            <person name="Han Y."/>
            <person name="Muzny D.M."/>
            <person name="Worley K.C."/>
            <person name="Gibbs R.A."/>
        </authorList>
    </citation>
    <scope>NUCLEOTIDE SEQUENCE</scope>
</reference>
<evidence type="ECO:0000256" key="11">
    <source>
        <dbReference type="ARBA" id="ARBA00022989"/>
    </source>
</evidence>
<evidence type="ECO:0000256" key="12">
    <source>
        <dbReference type="ARBA" id="ARBA00023015"/>
    </source>
</evidence>
<dbReference type="FunFam" id="1.20.1510.10:FF:000004">
    <property type="entry name" value="zinc transporter 9 isoform X1"/>
    <property type="match status" value="1"/>
</dbReference>
<feature type="transmembrane region" description="Helical" evidence="23">
    <location>
        <begin position="380"/>
        <end position="405"/>
    </location>
</feature>
<dbReference type="GO" id="GO:0008324">
    <property type="term" value="F:monoatomic cation transmembrane transporter activity"/>
    <property type="evidence" value="ECO:0007669"/>
    <property type="project" value="InterPro"/>
</dbReference>
<comment type="similarity">
    <text evidence="4">Belongs to the cation diffusion facilitator (CDF) transporter (TC 2.A.4) family. SLC30A subfamily.</text>
</comment>
<dbReference type="PANTHER" id="PTHR13414:SF9">
    <property type="entry name" value="PROTON-COUPLED ZINC ANTIPORTER SLC30A9, MITOCHONDRIAL"/>
    <property type="match status" value="1"/>
</dbReference>
<dbReference type="Gene3D" id="3.90.530.10">
    <property type="entry name" value="XPA C-terminal domain"/>
    <property type="match status" value="1"/>
</dbReference>
<dbReference type="CDD" id="cd21078">
    <property type="entry name" value="NTD_ZNT9"/>
    <property type="match status" value="1"/>
</dbReference>
<keyword evidence="16" id="KW-0804">Transcription</keyword>
<evidence type="ECO:0000313" key="26">
    <source>
        <dbReference type="Proteomes" id="UP000007110"/>
    </source>
</evidence>
<keyword evidence="11 23" id="KW-1133">Transmembrane helix</keyword>
<comment type="catalytic activity">
    <reaction evidence="21">
        <text>Zn(2+)(in) + 2 H(+)(out) = Zn(2+)(out) + 2 H(+)(in)</text>
        <dbReference type="Rhea" id="RHEA:72627"/>
        <dbReference type="ChEBI" id="CHEBI:15378"/>
        <dbReference type="ChEBI" id="CHEBI:29105"/>
    </reaction>
</comment>
<name>A0A7M7SWM6_STRPU</name>
<keyword evidence="10" id="KW-0864">Zinc transport</keyword>
<dbReference type="GO" id="GO:0015297">
    <property type="term" value="F:antiporter activity"/>
    <property type="evidence" value="ECO:0007669"/>
    <property type="project" value="UniProtKB-KW"/>
</dbReference>
<dbReference type="InterPro" id="IPR009061">
    <property type="entry name" value="DNA-bd_dom_put_sf"/>
</dbReference>
<evidence type="ECO:0000256" key="19">
    <source>
        <dbReference type="ARBA" id="ARBA00034845"/>
    </source>
</evidence>
<feature type="compositionally biased region" description="Basic and acidic residues" evidence="22">
    <location>
        <begin position="78"/>
        <end position="87"/>
    </location>
</feature>
<dbReference type="SUPFAM" id="SSF161111">
    <property type="entry name" value="Cation efflux protein transmembrane domain-like"/>
    <property type="match status" value="1"/>
</dbReference>
<keyword evidence="5" id="KW-0813">Transport</keyword>
<evidence type="ECO:0000256" key="8">
    <source>
        <dbReference type="ARBA" id="ARBA00022824"/>
    </source>
</evidence>
<dbReference type="Pfam" id="PF01545">
    <property type="entry name" value="Cation_efflux"/>
    <property type="match status" value="1"/>
</dbReference>
<proteinExistence type="inferred from homology"/>
<evidence type="ECO:0000256" key="23">
    <source>
        <dbReference type="SAM" id="Phobius"/>
    </source>
</evidence>
<keyword evidence="26" id="KW-1185">Reference proteome</keyword>
<evidence type="ECO:0000256" key="7">
    <source>
        <dbReference type="ARBA" id="ARBA00022692"/>
    </source>
</evidence>
<dbReference type="InterPro" id="IPR040177">
    <property type="entry name" value="SLC30A9"/>
</dbReference>
<evidence type="ECO:0000256" key="2">
    <source>
        <dbReference type="ARBA" id="ARBA00004225"/>
    </source>
</evidence>
<reference evidence="25" key="2">
    <citation type="submission" date="2021-01" db="UniProtKB">
        <authorList>
            <consortium name="EnsemblMetazoa"/>
        </authorList>
    </citation>
    <scope>IDENTIFICATION</scope>
</reference>
<dbReference type="InterPro" id="IPR002524">
    <property type="entry name" value="Cation_efflux"/>
</dbReference>
<dbReference type="GeneID" id="585004"/>
<evidence type="ECO:0000256" key="10">
    <source>
        <dbReference type="ARBA" id="ARBA00022906"/>
    </source>
</evidence>
<evidence type="ECO:0000256" key="14">
    <source>
        <dbReference type="ARBA" id="ARBA00023128"/>
    </source>
</evidence>
<feature type="transmembrane region" description="Helical" evidence="23">
    <location>
        <begin position="346"/>
        <end position="368"/>
    </location>
</feature>
<keyword evidence="13" id="KW-0406">Ion transport</keyword>
<dbReference type="Proteomes" id="UP000007110">
    <property type="component" value="Unassembled WGS sequence"/>
</dbReference>
<feature type="domain" description="Cation efflux protein transmembrane" evidence="24">
    <location>
        <begin position="279"/>
        <end position="486"/>
    </location>
</feature>
<evidence type="ECO:0000256" key="21">
    <source>
        <dbReference type="ARBA" id="ARBA00048349"/>
    </source>
</evidence>
<feature type="transmembrane region" description="Helical" evidence="23">
    <location>
        <begin position="437"/>
        <end position="456"/>
    </location>
</feature>
<evidence type="ECO:0000256" key="16">
    <source>
        <dbReference type="ARBA" id="ARBA00023163"/>
    </source>
</evidence>
<evidence type="ECO:0000256" key="18">
    <source>
        <dbReference type="ARBA" id="ARBA00033405"/>
    </source>
</evidence>
<dbReference type="GO" id="GO:0031966">
    <property type="term" value="C:mitochondrial membrane"/>
    <property type="evidence" value="ECO:0007669"/>
    <property type="project" value="UniProtKB-SubCell"/>
</dbReference>
<dbReference type="NCBIfam" id="TIGR01297">
    <property type="entry name" value="CDF"/>
    <property type="match status" value="1"/>
</dbReference>
<sequence length="606" mass="67613">MMLRSVQARSPFVLFCSKVNTDSSIHHITSVCRHYLSKNTSSKLHPTRRDICSLTRRPSQLFQRVQSSKISNVRTLSSKKDGDKEEVSAAPNGNEKPFVVTTKKSKKDVAEPVVKATASASGEPDPPSESKEGKSPAAERLANLTKAIASYKERRRKVDYTKKYTDNNTITAVRAMSDYLLKSSDLEQLRKTVRRSPYDQESSERNMMVYLRSDVEQKAIEIWGSMDALEMEKKKRRERDAVYKEHLFLLKRAMREYDSFFGPKEPTPSIFEGAGQVVLSAIAINTGNFVFKLMAWLYSGSSSMFSEAIHSLADVCNQCILALGIYQSFKKPSRNHPYGFSNMRHISSLISGVGIFCVGAGLSFYHGITGLLHPEPVQSLFWSYCILGGALLTEGATLSIAINAIRKGSTARKMKFWDYVWRARDPSVNVVFMEDTAAVIGVIIAGSCMGLTSITGNPMYDSIGALGVGTLLGAVSGFLIYTNTMALTGRSIPDDQLLKLSEVMENDVMIRGVYDVKATDMGVNTIRFKAELDIDGAELTRSYLDTQDLEVILKEIQSFKNLEEVEYFMLKHGERIIDQLGAEVDRIEKLIKATDPEVRHVDLEIL</sequence>
<keyword evidence="15 23" id="KW-0472">Membrane</keyword>
<keyword evidence="7 23" id="KW-0812">Transmembrane</keyword>
<feature type="compositionally biased region" description="Polar residues" evidence="22">
    <location>
        <begin position="66"/>
        <end position="76"/>
    </location>
</feature>
<evidence type="ECO:0000256" key="15">
    <source>
        <dbReference type="ARBA" id="ARBA00023136"/>
    </source>
</evidence>
<evidence type="ECO:0000256" key="6">
    <source>
        <dbReference type="ARBA" id="ARBA00022449"/>
    </source>
</evidence>
<dbReference type="InParanoid" id="A0A7M7SWM6"/>
<feature type="transmembrane region" description="Helical" evidence="23">
    <location>
        <begin position="462"/>
        <end position="481"/>
    </location>
</feature>
<keyword evidence="14" id="KW-0496">Mitochondrion</keyword>
<keyword evidence="6" id="KW-0050">Antiport</keyword>
<dbReference type="GO" id="GO:0005783">
    <property type="term" value="C:endoplasmic reticulum"/>
    <property type="evidence" value="ECO:0000318"/>
    <property type="project" value="GO_Central"/>
</dbReference>
<evidence type="ECO:0000256" key="5">
    <source>
        <dbReference type="ARBA" id="ARBA00022448"/>
    </source>
</evidence>
<evidence type="ECO:0000313" key="25">
    <source>
        <dbReference type="EnsemblMetazoa" id="XP_030836769"/>
    </source>
</evidence>
<dbReference type="SUPFAM" id="SSF46955">
    <property type="entry name" value="Putative DNA-binding domain"/>
    <property type="match status" value="1"/>
</dbReference>
<dbReference type="GO" id="GO:0005634">
    <property type="term" value="C:nucleus"/>
    <property type="evidence" value="ECO:0007669"/>
    <property type="project" value="UniProtKB-SubCell"/>
</dbReference>
<dbReference type="EnsemblMetazoa" id="XM_030980909">
    <property type="protein sequence ID" value="XP_030836769"/>
    <property type="gene ID" value="LOC585004"/>
</dbReference>
<dbReference type="OrthoDB" id="435980at2759"/>
<organism evidence="25 26">
    <name type="scientific">Strongylocentrotus purpuratus</name>
    <name type="common">Purple sea urchin</name>
    <dbReference type="NCBI Taxonomy" id="7668"/>
    <lineage>
        <taxon>Eukaryota</taxon>
        <taxon>Metazoa</taxon>
        <taxon>Echinodermata</taxon>
        <taxon>Eleutherozoa</taxon>
        <taxon>Echinozoa</taxon>
        <taxon>Echinoidea</taxon>
        <taxon>Euechinoidea</taxon>
        <taxon>Echinacea</taxon>
        <taxon>Camarodonta</taxon>
        <taxon>Echinidea</taxon>
        <taxon>Strongylocentrotidae</taxon>
        <taxon>Strongylocentrotus</taxon>
    </lineage>
</organism>
<evidence type="ECO:0000256" key="17">
    <source>
        <dbReference type="ARBA" id="ARBA00023242"/>
    </source>
</evidence>
<dbReference type="GO" id="GO:0006882">
    <property type="term" value="P:intracellular zinc ion homeostasis"/>
    <property type="evidence" value="ECO:0000318"/>
    <property type="project" value="GO_Central"/>
</dbReference>
<comment type="subcellular location">
    <subcellularLocation>
        <location evidence="3">Endoplasmic reticulum</location>
    </subcellularLocation>
    <subcellularLocation>
        <location evidence="2">Mitochondrion membrane</location>
        <topology evidence="2">Multi-pass membrane protein</topology>
    </subcellularLocation>
    <subcellularLocation>
        <location evidence="1">Nucleus</location>
    </subcellularLocation>
</comment>
<feature type="region of interest" description="Disordered" evidence="22">
    <location>
        <begin position="66"/>
        <end position="138"/>
    </location>
</feature>
<evidence type="ECO:0000256" key="1">
    <source>
        <dbReference type="ARBA" id="ARBA00004123"/>
    </source>
</evidence>
<dbReference type="PANTHER" id="PTHR13414">
    <property type="entry name" value="HUEL-CATION TRANSPORTER"/>
    <property type="match status" value="1"/>
</dbReference>
<dbReference type="FunCoup" id="A0A7M7SWM6">
    <property type="interactions" value="990"/>
</dbReference>
<dbReference type="FunFam" id="3.90.530.10:FF:000002">
    <property type="entry name" value="zinc transporter 9 isoform X1"/>
    <property type="match status" value="1"/>
</dbReference>
<dbReference type="RefSeq" id="XP_030836769.1">
    <property type="nucleotide sequence ID" value="XM_030980909.1"/>
</dbReference>
<evidence type="ECO:0000256" key="9">
    <source>
        <dbReference type="ARBA" id="ARBA00022833"/>
    </source>
</evidence>
<evidence type="ECO:0000256" key="3">
    <source>
        <dbReference type="ARBA" id="ARBA00004240"/>
    </source>
</evidence>
<dbReference type="GO" id="GO:0006829">
    <property type="term" value="P:zinc ion transport"/>
    <property type="evidence" value="ECO:0000318"/>
    <property type="project" value="GO_Central"/>
</dbReference>
<dbReference type="InterPro" id="IPR058533">
    <property type="entry name" value="Cation_efflux_TM"/>
</dbReference>
<accession>A0A7M7SWM6</accession>
<dbReference type="OMA" id="HSMFSEC"/>
<keyword evidence="12" id="KW-0805">Transcription regulation</keyword>
<dbReference type="InterPro" id="IPR037129">
    <property type="entry name" value="XPA_sf"/>
</dbReference>
<evidence type="ECO:0000256" key="13">
    <source>
        <dbReference type="ARBA" id="ARBA00023065"/>
    </source>
</evidence>
<evidence type="ECO:0000256" key="4">
    <source>
        <dbReference type="ARBA" id="ARBA00008873"/>
    </source>
</evidence>
<dbReference type="Gene3D" id="1.20.1510.10">
    <property type="entry name" value="Cation efflux protein transmembrane domain"/>
    <property type="match status" value="1"/>
</dbReference>
<dbReference type="KEGG" id="spu:585004"/>
<keyword evidence="9" id="KW-0862">Zinc</keyword>
<keyword evidence="8" id="KW-0256">Endoplasmic reticulum</keyword>
<evidence type="ECO:0000259" key="24">
    <source>
        <dbReference type="Pfam" id="PF01545"/>
    </source>
</evidence>
<dbReference type="AlphaFoldDB" id="A0A7M7SWM6"/>
<dbReference type="InterPro" id="IPR027469">
    <property type="entry name" value="Cation_efflux_TMD_sf"/>
</dbReference>
<protein>
    <recommendedName>
        <fullName evidence="19">Proton-coupled zinc antiporter SLC30A9, mitochondrial</fullName>
    </recommendedName>
    <alternativeName>
        <fullName evidence="18">Solute carrier family 30 member 9</fullName>
    </alternativeName>
    <alternativeName>
        <fullName evidence="20">Zinc transporter 9</fullName>
    </alternativeName>
</protein>
<evidence type="ECO:0000256" key="22">
    <source>
        <dbReference type="SAM" id="MobiDB-lite"/>
    </source>
</evidence>
<evidence type="ECO:0000256" key="20">
    <source>
        <dbReference type="ARBA" id="ARBA00034922"/>
    </source>
</evidence>